<keyword evidence="5 9" id="KW-0342">GTP-binding</keyword>
<keyword evidence="1 9" id="KW-1003">Cell membrane</keyword>
<keyword evidence="7 9" id="KW-0675">Receptor</keyword>
<dbReference type="GO" id="GO:0005886">
    <property type="term" value="C:plasma membrane"/>
    <property type="evidence" value="ECO:0007669"/>
    <property type="project" value="UniProtKB-SubCell"/>
</dbReference>
<keyword evidence="4 9" id="KW-0378">Hydrolase</keyword>
<name>A0A7G9GEF3_9FIRM</name>
<protein>
    <recommendedName>
        <fullName evidence="9">Signal recognition particle receptor FtsY</fullName>
        <shortName evidence="9">SRP receptor</shortName>
        <ecNumber evidence="9">3.6.5.4</ecNumber>
    </recommendedName>
</protein>
<dbReference type="RefSeq" id="WP_118642292.1">
    <property type="nucleotide sequence ID" value="NZ_CP060635.1"/>
</dbReference>
<evidence type="ECO:0000256" key="3">
    <source>
        <dbReference type="ARBA" id="ARBA00022741"/>
    </source>
</evidence>
<dbReference type="FunFam" id="3.40.50.300:FF:000053">
    <property type="entry name" value="Signal recognition particle receptor FtsY"/>
    <property type="match status" value="1"/>
</dbReference>
<dbReference type="GO" id="GO:0005047">
    <property type="term" value="F:signal recognition particle binding"/>
    <property type="evidence" value="ECO:0007669"/>
    <property type="project" value="TreeGrafter"/>
</dbReference>
<gene>
    <name evidence="9 11" type="primary">ftsY</name>
    <name evidence="11" type="ORF">H9Q79_02510</name>
</gene>
<keyword evidence="6 9" id="KW-0472">Membrane</keyword>
<accession>A0A7G9GEF3</accession>
<dbReference type="SUPFAM" id="SSF47364">
    <property type="entry name" value="Domain of the SRP/SRP receptor G-proteins"/>
    <property type="match status" value="1"/>
</dbReference>
<dbReference type="Proteomes" id="UP000515860">
    <property type="component" value="Chromosome"/>
</dbReference>
<dbReference type="Pfam" id="PF02881">
    <property type="entry name" value="SRP54_N"/>
    <property type="match status" value="1"/>
</dbReference>
<evidence type="ECO:0000256" key="1">
    <source>
        <dbReference type="ARBA" id="ARBA00022475"/>
    </source>
</evidence>
<dbReference type="GO" id="GO:0005525">
    <property type="term" value="F:GTP binding"/>
    <property type="evidence" value="ECO:0007669"/>
    <property type="project" value="UniProtKB-UniRule"/>
</dbReference>
<comment type="catalytic activity">
    <reaction evidence="8 9">
        <text>GTP + H2O = GDP + phosphate + H(+)</text>
        <dbReference type="Rhea" id="RHEA:19669"/>
        <dbReference type="ChEBI" id="CHEBI:15377"/>
        <dbReference type="ChEBI" id="CHEBI:15378"/>
        <dbReference type="ChEBI" id="CHEBI:37565"/>
        <dbReference type="ChEBI" id="CHEBI:43474"/>
        <dbReference type="ChEBI" id="CHEBI:58189"/>
        <dbReference type="EC" id="3.6.5.4"/>
    </reaction>
</comment>
<comment type="subunit">
    <text evidence="9">Part of the signal recognition particle protein translocation system, which is composed of SRP and FtsY.</text>
</comment>
<dbReference type="InterPro" id="IPR027417">
    <property type="entry name" value="P-loop_NTPase"/>
</dbReference>
<feature type="binding site" evidence="9">
    <location>
        <begin position="195"/>
        <end position="199"/>
    </location>
    <ligand>
        <name>GTP</name>
        <dbReference type="ChEBI" id="CHEBI:37565"/>
    </ligand>
</feature>
<evidence type="ECO:0000259" key="10">
    <source>
        <dbReference type="PROSITE" id="PS50191"/>
    </source>
</evidence>
<dbReference type="FunFam" id="1.20.120.140:FF:000002">
    <property type="entry name" value="Signal recognition particle receptor FtsY"/>
    <property type="match status" value="1"/>
</dbReference>
<dbReference type="PANTHER" id="PTHR43134:SF1">
    <property type="entry name" value="SIGNAL RECOGNITION PARTICLE RECEPTOR SUBUNIT ALPHA"/>
    <property type="match status" value="1"/>
</dbReference>
<comment type="similarity">
    <text evidence="9">Belongs to the GTP-binding SRP family. FtsY subfamily.</text>
</comment>
<dbReference type="Gene3D" id="3.40.50.300">
    <property type="entry name" value="P-loop containing nucleotide triphosphate hydrolases"/>
    <property type="match status" value="1"/>
</dbReference>
<evidence type="ECO:0000256" key="6">
    <source>
        <dbReference type="ARBA" id="ARBA00023136"/>
    </source>
</evidence>
<evidence type="ECO:0000256" key="9">
    <source>
        <dbReference type="HAMAP-Rule" id="MF_00920"/>
    </source>
</evidence>
<reference evidence="11 12" key="1">
    <citation type="submission" date="2020-08" db="EMBL/GenBank/DDBJ databases">
        <authorList>
            <person name="Liu C."/>
            <person name="Sun Q."/>
        </authorList>
    </citation>
    <scope>NUCLEOTIDE SEQUENCE [LARGE SCALE GENOMIC DNA]</scope>
    <source>
        <strain evidence="11 12">NSJ-29</strain>
    </source>
</reference>
<organism evidence="11 12">
    <name type="scientific">Wansuia hejianensis</name>
    <dbReference type="NCBI Taxonomy" id="2763667"/>
    <lineage>
        <taxon>Bacteria</taxon>
        <taxon>Bacillati</taxon>
        <taxon>Bacillota</taxon>
        <taxon>Clostridia</taxon>
        <taxon>Lachnospirales</taxon>
        <taxon>Lachnospiraceae</taxon>
        <taxon>Wansuia</taxon>
    </lineage>
</organism>
<comment type="subcellular location">
    <subcellularLocation>
        <location evidence="9">Cell membrane</location>
        <topology evidence="9">Peripheral membrane protein</topology>
        <orientation evidence="9">Cytoplasmic side</orientation>
    </subcellularLocation>
    <subcellularLocation>
        <location evidence="9">Cytoplasm</location>
    </subcellularLocation>
</comment>
<evidence type="ECO:0000256" key="5">
    <source>
        <dbReference type="ARBA" id="ARBA00023134"/>
    </source>
</evidence>
<dbReference type="KEGG" id="whj:H9Q79_02510"/>
<feature type="domain" description="CRAL-TRIO" evidence="10">
    <location>
        <begin position="82"/>
        <end position="291"/>
    </location>
</feature>
<dbReference type="InterPro" id="IPR004390">
    <property type="entry name" value="SR_rcpt_FtsY"/>
</dbReference>
<proteinExistence type="inferred from homology"/>
<keyword evidence="3 9" id="KW-0547">Nucleotide-binding</keyword>
<dbReference type="GO" id="GO:0005737">
    <property type="term" value="C:cytoplasm"/>
    <property type="evidence" value="ECO:0007669"/>
    <property type="project" value="UniProtKB-SubCell"/>
</dbReference>
<dbReference type="InterPro" id="IPR013822">
    <property type="entry name" value="Signal_recog_particl_SRP54_hlx"/>
</dbReference>
<dbReference type="InterPro" id="IPR001251">
    <property type="entry name" value="CRAL-TRIO_dom"/>
</dbReference>
<comment type="function">
    <text evidence="9">Involved in targeting and insertion of nascent membrane proteins into the cytoplasmic membrane. Acts as a receptor for the complex formed by the signal recognition particle (SRP) and the ribosome-nascent chain (RNC).</text>
</comment>
<dbReference type="PROSITE" id="PS50191">
    <property type="entry name" value="CRAL_TRIO"/>
    <property type="match status" value="1"/>
</dbReference>
<keyword evidence="12" id="KW-1185">Reference proteome</keyword>
<dbReference type="SUPFAM" id="SSF52540">
    <property type="entry name" value="P-loop containing nucleoside triphosphate hydrolases"/>
    <property type="match status" value="1"/>
</dbReference>
<dbReference type="InterPro" id="IPR036225">
    <property type="entry name" value="SRP/SRP_N"/>
</dbReference>
<dbReference type="InterPro" id="IPR003593">
    <property type="entry name" value="AAA+_ATPase"/>
</dbReference>
<sequence>MAEEKVGFFKRLVNGLSKTRASIVSGIDSIFRGFSSIDDDFYEEIEEILVMGDIGINTTTAIISNLKMEVADRHIKEPSECKQLLIDSIKKQMAVGDTAYEFENRKSVVLVIGVNGVGKTTSVGKLAGKLKDQGKKVILAAADTFRAAAGEQLAQWANRAGVEIIGGQSGADPASVVYDAVAAAKARNADVLLCDTAGRLHNKKNLMEELRKIYRILEKEYPEAYLETLVVLDGTTGQNALAQARQFNEVANVTGIILTKLDGTAKGGIAVAIQSELDIPVKYIGVGESIDDLQKFDSDQFVNALFDVSPDHE</sequence>
<dbReference type="SMART" id="SM00382">
    <property type="entry name" value="AAA"/>
    <property type="match status" value="1"/>
</dbReference>
<dbReference type="SMART" id="SM00963">
    <property type="entry name" value="SRP54_N"/>
    <property type="match status" value="1"/>
</dbReference>
<dbReference type="InterPro" id="IPR000897">
    <property type="entry name" value="SRP54_GTPase_dom"/>
</dbReference>
<evidence type="ECO:0000313" key="11">
    <source>
        <dbReference type="EMBL" id="QNM09185.1"/>
    </source>
</evidence>
<evidence type="ECO:0000256" key="2">
    <source>
        <dbReference type="ARBA" id="ARBA00022490"/>
    </source>
</evidence>
<dbReference type="AlphaFoldDB" id="A0A7G9GEF3"/>
<dbReference type="NCBIfam" id="TIGR00064">
    <property type="entry name" value="ftsY"/>
    <property type="match status" value="1"/>
</dbReference>
<feature type="binding site" evidence="9">
    <location>
        <begin position="259"/>
        <end position="262"/>
    </location>
    <ligand>
        <name>GTP</name>
        <dbReference type="ChEBI" id="CHEBI:37565"/>
    </ligand>
</feature>
<dbReference type="GO" id="GO:0003924">
    <property type="term" value="F:GTPase activity"/>
    <property type="evidence" value="ECO:0007669"/>
    <property type="project" value="UniProtKB-UniRule"/>
</dbReference>
<dbReference type="SMART" id="SM00962">
    <property type="entry name" value="SRP54"/>
    <property type="match status" value="1"/>
</dbReference>
<keyword evidence="2 9" id="KW-0963">Cytoplasm</keyword>
<dbReference type="HAMAP" id="MF_00920">
    <property type="entry name" value="FtsY"/>
    <property type="match status" value="1"/>
</dbReference>
<dbReference type="EMBL" id="CP060635">
    <property type="protein sequence ID" value="QNM09185.1"/>
    <property type="molecule type" value="Genomic_DNA"/>
</dbReference>
<feature type="binding site" evidence="9">
    <location>
        <begin position="113"/>
        <end position="120"/>
    </location>
    <ligand>
        <name>GTP</name>
        <dbReference type="ChEBI" id="CHEBI:37565"/>
    </ligand>
</feature>
<dbReference type="InterPro" id="IPR042101">
    <property type="entry name" value="SRP54_N_sf"/>
</dbReference>
<dbReference type="GO" id="GO:0006614">
    <property type="term" value="P:SRP-dependent cotranslational protein targeting to membrane"/>
    <property type="evidence" value="ECO:0007669"/>
    <property type="project" value="InterPro"/>
</dbReference>
<dbReference type="PANTHER" id="PTHR43134">
    <property type="entry name" value="SIGNAL RECOGNITION PARTICLE RECEPTOR SUBUNIT ALPHA"/>
    <property type="match status" value="1"/>
</dbReference>
<evidence type="ECO:0000256" key="4">
    <source>
        <dbReference type="ARBA" id="ARBA00022801"/>
    </source>
</evidence>
<dbReference type="EC" id="3.6.5.4" evidence="9"/>
<evidence type="ECO:0000313" key="12">
    <source>
        <dbReference type="Proteomes" id="UP000515860"/>
    </source>
</evidence>
<dbReference type="PROSITE" id="PS00300">
    <property type="entry name" value="SRP54"/>
    <property type="match status" value="1"/>
</dbReference>
<dbReference type="Pfam" id="PF00448">
    <property type="entry name" value="SRP54"/>
    <property type="match status" value="1"/>
</dbReference>
<evidence type="ECO:0000256" key="7">
    <source>
        <dbReference type="ARBA" id="ARBA00023170"/>
    </source>
</evidence>
<dbReference type="Gene3D" id="1.20.120.140">
    <property type="entry name" value="Signal recognition particle SRP54, nucleotide-binding domain"/>
    <property type="match status" value="1"/>
</dbReference>
<evidence type="ECO:0000256" key="8">
    <source>
        <dbReference type="ARBA" id="ARBA00048027"/>
    </source>
</evidence>